<gene>
    <name evidence="1" type="ORF">CXK94_21550</name>
</gene>
<comment type="caution">
    <text evidence="1">The sequence shown here is derived from an EMBL/GenBank/DDBJ whole genome shotgun (WGS) entry which is preliminary data.</text>
</comment>
<accession>A0A2N8SQ16</accession>
<dbReference type="AlphaFoldDB" id="A0A2N8SQ16"/>
<evidence type="ECO:0000313" key="1">
    <source>
        <dbReference type="EMBL" id="PNG04583.1"/>
    </source>
</evidence>
<evidence type="ECO:0000313" key="2">
    <source>
        <dbReference type="Proteomes" id="UP000236023"/>
    </source>
</evidence>
<dbReference type="RefSeq" id="WP_037039210.1">
    <property type="nucleotide sequence ID" value="NZ_JAMOHU010000037.1"/>
</dbReference>
<protein>
    <submittedName>
        <fullName evidence="1">Uncharacterized protein</fullName>
    </submittedName>
</protein>
<proteinExistence type="predicted"/>
<name>A0A2N8SQ16_STUST</name>
<sequence length="74" mass="8515">MKCISVYVEKLKAGFRKNQQREQLQLRYEAKRNAELIKIVKDDGIFGAREEERQAALAILKKRKEAAGAQKPRG</sequence>
<reference evidence="1 2" key="1">
    <citation type="submission" date="2018-01" db="EMBL/GenBank/DDBJ databases">
        <title>Denitrification phenotypes of diverse strains of Pseudomonas stutzeri.</title>
        <authorList>
            <person name="Milligan D.A."/>
            <person name="Bergaust L."/>
            <person name="Bakken L.R."/>
            <person name="Frostegard A."/>
        </authorList>
    </citation>
    <scope>NUCLEOTIDE SEQUENCE [LARGE SCALE GENOMIC DNA]</scope>
    <source>
        <strain evidence="1 2">24a75</strain>
    </source>
</reference>
<dbReference type="Proteomes" id="UP000236023">
    <property type="component" value="Unassembled WGS sequence"/>
</dbReference>
<dbReference type="EMBL" id="POUT01000021">
    <property type="protein sequence ID" value="PNG04583.1"/>
    <property type="molecule type" value="Genomic_DNA"/>
</dbReference>
<organism evidence="1 2">
    <name type="scientific">Stutzerimonas stutzeri</name>
    <name type="common">Pseudomonas stutzeri</name>
    <dbReference type="NCBI Taxonomy" id="316"/>
    <lineage>
        <taxon>Bacteria</taxon>
        <taxon>Pseudomonadati</taxon>
        <taxon>Pseudomonadota</taxon>
        <taxon>Gammaproteobacteria</taxon>
        <taxon>Pseudomonadales</taxon>
        <taxon>Pseudomonadaceae</taxon>
        <taxon>Stutzerimonas</taxon>
    </lineage>
</organism>